<proteinExistence type="predicted"/>
<dbReference type="EMBL" id="LWMH01000002">
    <property type="protein sequence ID" value="KZS44259.1"/>
    <property type="molecule type" value="Genomic_DNA"/>
</dbReference>
<dbReference type="RefSeq" id="WP_063480333.1">
    <property type="nucleotide sequence ID" value="NZ_CP147845.1"/>
</dbReference>
<protein>
    <submittedName>
        <fullName evidence="1">Uncharacterized protein</fullName>
    </submittedName>
</protein>
<dbReference type="GeneID" id="97554150"/>
<evidence type="ECO:0000313" key="2">
    <source>
        <dbReference type="Proteomes" id="UP000076796"/>
    </source>
</evidence>
<sequence>MKIHNAIPWRGNKLELKNVTASNIAGAMIYTNHTTYTLYSDYTMSGVAGGLYASGSKTASAASPSSFVEMTWNGEGGDTYGF</sequence>
<organism evidence="1 2">
    <name type="scientific">Paenibacillus glucanolyticus</name>
    <dbReference type="NCBI Taxonomy" id="59843"/>
    <lineage>
        <taxon>Bacteria</taxon>
        <taxon>Bacillati</taxon>
        <taxon>Bacillota</taxon>
        <taxon>Bacilli</taxon>
        <taxon>Bacillales</taxon>
        <taxon>Paenibacillaceae</taxon>
        <taxon>Paenibacillus</taxon>
    </lineage>
</organism>
<reference evidence="1" key="1">
    <citation type="journal article" date="2016" name="Genome Announc.">
        <title>Draft genomes of two strains of Paenibacillus glucanolyticus with capability to degrade lignocellulose.</title>
        <authorList>
            <person name="Mathews S.L."/>
            <person name="Pawlak J."/>
            <person name="Grunden A.M."/>
        </authorList>
    </citation>
    <scope>NUCLEOTIDE SEQUENCE [LARGE SCALE GENOMIC DNA]</scope>
    <source>
        <strain evidence="1">SLM1</strain>
    </source>
</reference>
<name>A0A163FB15_9BACL</name>
<dbReference type="Proteomes" id="UP000076796">
    <property type="component" value="Unassembled WGS sequence"/>
</dbReference>
<comment type="caution">
    <text evidence="1">The sequence shown here is derived from an EMBL/GenBank/DDBJ whole genome shotgun (WGS) entry which is preliminary data.</text>
</comment>
<keyword evidence="2" id="KW-1185">Reference proteome</keyword>
<dbReference type="AlphaFoldDB" id="A0A163FB15"/>
<gene>
    <name evidence="1" type="ORF">AWU65_29805</name>
</gene>
<evidence type="ECO:0000313" key="1">
    <source>
        <dbReference type="EMBL" id="KZS44259.1"/>
    </source>
</evidence>
<accession>A0A163FB15</accession>